<protein>
    <submittedName>
        <fullName evidence="1">Uncharacterized protein</fullName>
    </submittedName>
</protein>
<evidence type="ECO:0000313" key="2">
    <source>
        <dbReference type="Proteomes" id="UP000054565"/>
    </source>
</evidence>
<accession>A0A0J6YE92</accession>
<dbReference type="AlphaFoldDB" id="A0A0J6YE92"/>
<dbReference type="Proteomes" id="UP000054565">
    <property type="component" value="Unassembled WGS sequence"/>
</dbReference>
<reference evidence="2" key="1">
    <citation type="journal article" date="2010" name="Genome Res.">
        <title>Population genomic sequencing of Coccidioides fungi reveals recent hybridization and transposon control.</title>
        <authorList>
            <person name="Neafsey D.E."/>
            <person name="Barker B.M."/>
            <person name="Sharpton T.J."/>
            <person name="Stajich J.E."/>
            <person name="Park D.J."/>
            <person name="Whiston E."/>
            <person name="Hung C.-Y."/>
            <person name="McMahan C."/>
            <person name="White J."/>
            <person name="Sykes S."/>
            <person name="Heiman D."/>
            <person name="Young S."/>
            <person name="Zeng Q."/>
            <person name="Abouelleil A."/>
            <person name="Aftuck L."/>
            <person name="Bessette D."/>
            <person name="Brown A."/>
            <person name="FitzGerald M."/>
            <person name="Lui A."/>
            <person name="Macdonald J.P."/>
            <person name="Priest M."/>
            <person name="Orbach M.J."/>
            <person name="Galgiani J.N."/>
            <person name="Kirkland T.N."/>
            <person name="Cole G.T."/>
            <person name="Birren B.W."/>
            <person name="Henn M.R."/>
            <person name="Taylor J.W."/>
            <person name="Rounsley S.D."/>
        </authorList>
    </citation>
    <scope>NUCLEOTIDE SEQUENCE [LARGE SCALE GENOMIC DNA]</scope>
    <source>
        <strain evidence="2">RMSCC 2394</strain>
    </source>
</reference>
<proteinExistence type="predicted"/>
<evidence type="ECO:0000313" key="1">
    <source>
        <dbReference type="EMBL" id="KMP05278.1"/>
    </source>
</evidence>
<gene>
    <name evidence="1" type="ORF">CIRG_04960</name>
</gene>
<dbReference type="EMBL" id="DS028095">
    <property type="protein sequence ID" value="KMP05278.1"/>
    <property type="molecule type" value="Genomic_DNA"/>
</dbReference>
<name>A0A0J6YE92_COCIT</name>
<sequence>MAVQPAISHIQNAVAKTKLIGKHATSTWTCFSSFKIKPQRYIAGNVRNLNTYYNPVNFQGANHVHLPKPDSCRERNIISPNSTALQESYIIFTSQFAALNLDFPSTRSIFARYTEELLYWPK</sequence>
<organism evidence="1 2">
    <name type="scientific">Coccidioides immitis RMSCC 2394</name>
    <dbReference type="NCBI Taxonomy" id="404692"/>
    <lineage>
        <taxon>Eukaryota</taxon>
        <taxon>Fungi</taxon>
        <taxon>Dikarya</taxon>
        <taxon>Ascomycota</taxon>
        <taxon>Pezizomycotina</taxon>
        <taxon>Eurotiomycetes</taxon>
        <taxon>Eurotiomycetidae</taxon>
        <taxon>Onygenales</taxon>
        <taxon>Onygenaceae</taxon>
        <taxon>Coccidioides</taxon>
    </lineage>
</organism>